<evidence type="ECO:0000256" key="2">
    <source>
        <dbReference type="ARBA" id="ARBA00023002"/>
    </source>
</evidence>
<proteinExistence type="inferred from homology"/>
<dbReference type="AlphaFoldDB" id="Q0RW49"/>
<dbReference type="PATRIC" id="fig|101510.16.peg.8692"/>
<dbReference type="PRINTS" id="PR00081">
    <property type="entry name" value="GDHRDH"/>
</dbReference>
<dbReference type="HOGENOM" id="CLU_010194_1_0_11"/>
<geneLocation type="plasmid" evidence="3 4">
    <name>pRHL2</name>
</geneLocation>
<dbReference type="RefSeq" id="WP_011600125.1">
    <property type="nucleotide sequence ID" value="NC_008270.1"/>
</dbReference>
<dbReference type="Proteomes" id="UP000008710">
    <property type="component" value="Plasmid pRHL2"/>
</dbReference>
<dbReference type="InterPro" id="IPR002347">
    <property type="entry name" value="SDR_fam"/>
</dbReference>
<keyword evidence="2 3" id="KW-0560">Oxidoreductase</keyword>
<dbReference type="GO" id="GO:0016491">
    <property type="term" value="F:oxidoreductase activity"/>
    <property type="evidence" value="ECO:0007669"/>
    <property type="project" value="UniProtKB-KW"/>
</dbReference>
<protein>
    <submittedName>
        <fullName evidence="3">Short chain dehydrogenase</fullName>
        <ecNumber evidence="3">1.1.1.-</ecNumber>
    </submittedName>
</protein>
<dbReference type="KEGG" id="rha:RHA1_ro10298"/>
<reference evidence="4" key="1">
    <citation type="journal article" date="2006" name="Proc. Natl. Acad. Sci. U.S.A.">
        <title>The complete genome of Rhodococcus sp. RHA1 provides insights into a catabolic powerhouse.</title>
        <authorList>
            <person name="McLeod M.P."/>
            <person name="Warren R.L."/>
            <person name="Hsiao W.W.L."/>
            <person name="Araki N."/>
            <person name="Myhre M."/>
            <person name="Fernandes C."/>
            <person name="Miyazawa D."/>
            <person name="Wong W."/>
            <person name="Lillquist A.L."/>
            <person name="Wang D."/>
            <person name="Dosanjh M."/>
            <person name="Hara H."/>
            <person name="Petrescu A."/>
            <person name="Morin R.D."/>
            <person name="Yang G."/>
            <person name="Stott J.M."/>
            <person name="Schein J.E."/>
            <person name="Shin H."/>
            <person name="Smailus D."/>
            <person name="Siddiqui A.S."/>
            <person name="Marra M.A."/>
            <person name="Jones S.J.M."/>
            <person name="Holt R."/>
            <person name="Brinkman F.S.L."/>
            <person name="Miyauchi K."/>
            <person name="Fukuda M."/>
            <person name="Davies J.E."/>
            <person name="Mohn W.W."/>
            <person name="Eltis L.D."/>
        </authorList>
    </citation>
    <scope>NUCLEOTIDE SEQUENCE [LARGE SCALE GENOMIC DNA]</scope>
    <source>
        <strain evidence="4">RHA1</strain>
    </source>
</reference>
<keyword evidence="3" id="KW-0614">Plasmid</keyword>
<organism evidence="3 4">
    <name type="scientific">Rhodococcus jostii (strain RHA1)</name>
    <dbReference type="NCBI Taxonomy" id="101510"/>
    <lineage>
        <taxon>Bacteria</taxon>
        <taxon>Bacillati</taxon>
        <taxon>Actinomycetota</taxon>
        <taxon>Actinomycetes</taxon>
        <taxon>Mycobacteriales</taxon>
        <taxon>Nocardiaceae</taxon>
        <taxon>Rhodococcus</taxon>
    </lineage>
</organism>
<dbReference type="Pfam" id="PF00106">
    <property type="entry name" value="adh_short"/>
    <property type="match status" value="1"/>
</dbReference>
<dbReference type="FunFam" id="3.40.50.720:FF:000084">
    <property type="entry name" value="Short-chain dehydrogenase reductase"/>
    <property type="match status" value="1"/>
</dbReference>
<evidence type="ECO:0000313" key="4">
    <source>
        <dbReference type="Proteomes" id="UP000008710"/>
    </source>
</evidence>
<comment type="similarity">
    <text evidence="1">Belongs to the short-chain dehydrogenases/reductases (SDR) family.</text>
</comment>
<dbReference type="EC" id="1.1.1.-" evidence="3"/>
<dbReference type="SUPFAM" id="SSF51735">
    <property type="entry name" value="NAD(P)-binding Rossmann-fold domains"/>
    <property type="match status" value="1"/>
</dbReference>
<dbReference type="InterPro" id="IPR036291">
    <property type="entry name" value="NAD(P)-bd_dom_sf"/>
</dbReference>
<dbReference type="OrthoDB" id="7064009at2"/>
<name>Q0RW49_RHOJR</name>
<dbReference type="InterPro" id="IPR020904">
    <property type="entry name" value="Sc_DH/Rdtase_CS"/>
</dbReference>
<dbReference type="PROSITE" id="PS00061">
    <property type="entry name" value="ADH_SHORT"/>
    <property type="match status" value="1"/>
</dbReference>
<dbReference type="CDD" id="cd05233">
    <property type="entry name" value="SDR_c"/>
    <property type="match status" value="1"/>
</dbReference>
<dbReference type="Gene3D" id="3.40.50.720">
    <property type="entry name" value="NAD(P)-binding Rossmann-like Domain"/>
    <property type="match status" value="1"/>
</dbReference>
<sequence length="289" mass="30049">MRLKDKTVVITGAGSGLGRESALLFAREGANVVVTDLIEARTKKVAAEVQKAGGKAVALKADVTVEADMDAAVELAVAEFGRLDIMFANAGCAPEGFGAIPLWETTLEQFNAVNAVVMTGVFLASKAATKQFLRQGEGGNIVVTGSAGGIMAYPGFFSYGAGKAGAHHLVRALGNDLGKYGIRVNAIAPCHGMSANLAMPPEAEVLGKSYEELAAAEAGGWDPVGSPIPLQLSTPPNLLDNAYAVLFLASDESRYINGVILPATDGGSLSKVSIPFDDNWKLDQEVLQK</sequence>
<evidence type="ECO:0000313" key="3">
    <source>
        <dbReference type="EMBL" id="ABH00487.1"/>
    </source>
</evidence>
<gene>
    <name evidence="3" type="ordered locus">RHA1_ro10298</name>
</gene>
<dbReference type="PANTHER" id="PTHR43669">
    <property type="entry name" value="5-KETO-D-GLUCONATE 5-REDUCTASE"/>
    <property type="match status" value="1"/>
</dbReference>
<dbReference type="PANTHER" id="PTHR43669:SF8">
    <property type="entry name" value="SHORT-CHAIN TYPE DEHYDROGENASE_REDUCTASE-RELATED"/>
    <property type="match status" value="1"/>
</dbReference>
<dbReference type="EMBL" id="CP000433">
    <property type="protein sequence ID" value="ABH00487.1"/>
    <property type="molecule type" value="Genomic_DNA"/>
</dbReference>
<evidence type="ECO:0000256" key="1">
    <source>
        <dbReference type="ARBA" id="ARBA00006484"/>
    </source>
</evidence>
<accession>Q0RW49</accession>